<dbReference type="InterPro" id="IPR050943">
    <property type="entry name" value="Glycosyltr_29_Sialyltrsf"/>
</dbReference>
<name>A0A914BPI6_PATMI</name>
<evidence type="ECO:0000256" key="9">
    <source>
        <dbReference type="ARBA" id="ARBA00023136"/>
    </source>
</evidence>
<keyword evidence="3" id="KW-0328">Glycosyltransferase</keyword>
<dbReference type="Pfam" id="PF00777">
    <property type="entry name" value="Glyco_transf_29"/>
    <property type="match status" value="1"/>
</dbReference>
<keyword evidence="5" id="KW-0812">Transmembrane</keyword>
<comment type="subcellular location">
    <subcellularLocation>
        <location evidence="1">Golgi apparatus membrane</location>
        <topology evidence="1">Single-pass type II membrane protein</topology>
    </subcellularLocation>
</comment>
<dbReference type="GO" id="GO:0009311">
    <property type="term" value="P:oligosaccharide metabolic process"/>
    <property type="evidence" value="ECO:0007669"/>
    <property type="project" value="TreeGrafter"/>
</dbReference>
<evidence type="ECO:0000256" key="3">
    <source>
        <dbReference type="ARBA" id="ARBA00022676"/>
    </source>
</evidence>
<organism evidence="11 12">
    <name type="scientific">Patiria miniata</name>
    <name type="common">Bat star</name>
    <name type="synonym">Asterina miniata</name>
    <dbReference type="NCBI Taxonomy" id="46514"/>
    <lineage>
        <taxon>Eukaryota</taxon>
        <taxon>Metazoa</taxon>
        <taxon>Echinodermata</taxon>
        <taxon>Eleutherozoa</taxon>
        <taxon>Asterozoa</taxon>
        <taxon>Asteroidea</taxon>
        <taxon>Valvatacea</taxon>
        <taxon>Valvatida</taxon>
        <taxon>Asterinidae</taxon>
        <taxon>Patiria</taxon>
    </lineage>
</organism>
<keyword evidence="10" id="KW-0325">Glycoprotein</keyword>
<evidence type="ECO:0000256" key="6">
    <source>
        <dbReference type="ARBA" id="ARBA00022968"/>
    </source>
</evidence>
<dbReference type="GeneID" id="119745716"/>
<accession>A0A914BPI6</accession>
<evidence type="ECO:0000256" key="10">
    <source>
        <dbReference type="ARBA" id="ARBA00023180"/>
    </source>
</evidence>
<dbReference type="PANTHER" id="PTHR11987">
    <property type="entry name" value="ALPHA-2,8-SIALYLTRANSFERASE"/>
    <property type="match status" value="1"/>
</dbReference>
<dbReference type="Proteomes" id="UP000887568">
    <property type="component" value="Unplaced"/>
</dbReference>
<keyword evidence="8" id="KW-0333">Golgi apparatus</keyword>
<dbReference type="RefSeq" id="XP_038078188.1">
    <property type="nucleotide sequence ID" value="XM_038222260.1"/>
</dbReference>
<proteinExistence type="inferred from homology"/>
<comment type="similarity">
    <text evidence="2">Belongs to the glycosyltransferase 29 family.</text>
</comment>
<protein>
    <submittedName>
        <fullName evidence="11">Uncharacterized protein</fullName>
    </submittedName>
</protein>
<keyword evidence="7" id="KW-1133">Transmembrane helix</keyword>
<dbReference type="CDD" id="cd23963">
    <property type="entry name" value="GT29_ST8SIA"/>
    <property type="match status" value="1"/>
</dbReference>
<reference evidence="11" key="1">
    <citation type="submission" date="2022-11" db="UniProtKB">
        <authorList>
            <consortium name="EnsemblMetazoa"/>
        </authorList>
    </citation>
    <scope>IDENTIFICATION</scope>
</reference>
<dbReference type="GO" id="GO:0000139">
    <property type="term" value="C:Golgi membrane"/>
    <property type="evidence" value="ECO:0007669"/>
    <property type="project" value="UniProtKB-SubCell"/>
</dbReference>
<evidence type="ECO:0000313" key="11">
    <source>
        <dbReference type="EnsemblMetazoa" id="XP_038078188.1"/>
    </source>
</evidence>
<dbReference type="AlphaFoldDB" id="A0A914BPI6"/>
<dbReference type="OrthoDB" id="10264956at2759"/>
<dbReference type="InterPro" id="IPR001675">
    <property type="entry name" value="Glyco_trans_29"/>
</dbReference>
<keyword evidence="9" id="KW-0472">Membrane</keyword>
<dbReference type="PANTHER" id="PTHR11987:SF53">
    <property type="entry name" value="ALPHA-2,8-SIALYLTRANSFERASE 8F-LIKE"/>
    <property type="match status" value="1"/>
</dbReference>
<evidence type="ECO:0000256" key="8">
    <source>
        <dbReference type="ARBA" id="ARBA00023034"/>
    </source>
</evidence>
<keyword evidence="4" id="KW-0808">Transferase</keyword>
<evidence type="ECO:0000256" key="2">
    <source>
        <dbReference type="ARBA" id="ARBA00006003"/>
    </source>
</evidence>
<dbReference type="InterPro" id="IPR038578">
    <property type="entry name" value="GT29-like_sf"/>
</dbReference>
<dbReference type="GO" id="GO:0003828">
    <property type="term" value="F:alpha-N-acetylneuraminate alpha-2,8-sialyltransferase activity"/>
    <property type="evidence" value="ECO:0007669"/>
    <property type="project" value="TreeGrafter"/>
</dbReference>
<dbReference type="GO" id="GO:0006491">
    <property type="term" value="P:N-glycan processing"/>
    <property type="evidence" value="ECO:0007669"/>
    <property type="project" value="TreeGrafter"/>
</dbReference>
<evidence type="ECO:0000256" key="4">
    <source>
        <dbReference type="ARBA" id="ARBA00022679"/>
    </source>
</evidence>
<evidence type="ECO:0000256" key="1">
    <source>
        <dbReference type="ARBA" id="ARBA00004323"/>
    </source>
</evidence>
<dbReference type="EnsemblMetazoa" id="XM_038222260.1">
    <property type="protein sequence ID" value="XP_038078188.1"/>
    <property type="gene ID" value="LOC119745716"/>
</dbReference>
<evidence type="ECO:0000313" key="12">
    <source>
        <dbReference type="Proteomes" id="UP000887568"/>
    </source>
</evidence>
<sequence length="400" mass="45249">MAGAMTPRRLLSAVVVFSIITTFAGYLQLRRELKSSYQSRTLEETGSNGKRIIGMTVKTRTPEITTEETGSQVDGVSSQRCKGNCSDVFAQKYANNYSQNTKDFFVEVDRIMKRKWKENRTVNQAFRDDLRAALGEEGKLDNFIVTKHHIQPGETIHFYRQNGSTTLSRQIWQLLPNDTVYYPRINHSCSVVGSSGILKGSHCGHNIDKADFVFRFNVADVKGFETDVGGKTNFTTLNPSFLVTKLNSLKTEEDRSQFVSILNQFNGSYLFLPAFALTWRYGILTRAASIAKSSNTVQPIFGHPDHFTSVTRLWHKTLKGSKWTTTGLYVLSSIFDLCERIDVYGFWPFPKTLKGRHVPYHYHNDIKAGSKFSHSFSTEFNGVMSLHEQGLIHLHLGACL</sequence>
<keyword evidence="12" id="KW-1185">Reference proteome</keyword>
<evidence type="ECO:0000256" key="5">
    <source>
        <dbReference type="ARBA" id="ARBA00022692"/>
    </source>
</evidence>
<keyword evidence="6" id="KW-0735">Signal-anchor</keyword>
<dbReference type="Gene3D" id="3.90.1480.20">
    <property type="entry name" value="Glycosyl transferase family 29"/>
    <property type="match status" value="1"/>
</dbReference>
<evidence type="ECO:0000256" key="7">
    <source>
        <dbReference type="ARBA" id="ARBA00022989"/>
    </source>
</evidence>